<sequence length="25" mass="2719">MPFLFLFGTVSRPQHVGSNVDGGKQ</sequence>
<reference evidence="1" key="2">
    <citation type="journal article" date="2015" name="Data Brief">
        <title>Shoot transcriptome of the giant reed, Arundo donax.</title>
        <authorList>
            <person name="Barrero R.A."/>
            <person name="Guerrero F.D."/>
            <person name="Moolhuijzen P."/>
            <person name="Goolsby J.A."/>
            <person name="Tidwell J."/>
            <person name="Bellgard S.E."/>
            <person name="Bellgard M.I."/>
        </authorList>
    </citation>
    <scope>NUCLEOTIDE SEQUENCE</scope>
    <source>
        <tissue evidence="1">Shoot tissue taken approximately 20 cm above the soil surface</tissue>
    </source>
</reference>
<protein>
    <submittedName>
        <fullName evidence="1">Uncharacterized protein</fullName>
    </submittedName>
</protein>
<accession>A0A0A9HH16</accession>
<reference evidence="1" key="1">
    <citation type="submission" date="2014-09" db="EMBL/GenBank/DDBJ databases">
        <authorList>
            <person name="Magalhaes I.L.F."/>
            <person name="Oliveira U."/>
            <person name="Santos F.R."/>
            <person name="Vidigal T.H.D.A."/>
            <person name="Brescovit A.D."/>
            <person name="Santos A.J."/>
        </authorList>
    </citation>
    <scope>NUCLEOTIDE SEQUENCE</scope>
    <source>
        <tissue evidence="1">Shoot tissue taken approximately 20 cm above the soil surface</tissue>
    </source>
</reference>
<dbReference type="AlphaFoldDB" id="A0A0A9HH16"/>
<evidence type="ECO:0000313" key="1">
    <source>
        <dbReference type="EMBL" id="JAE36485.1"/>
    </source>
</evidence>
<proteinExistence type="predicted"/>
<dbReference type="EMBL" id="GBRH01161411">
    <property type="protein sequence ID" value="JAE36485.1"/>
    <property type="molecule type" value="Transcribed_RNA"/>
</dbReference>
<organism evidence="1">
    <name type="scientific">Arundo donax</name>
    <name type="common">Giant reed</name>
    <name type="synonym">Donax arundinaceus</name>
    <dbReference type="NCBI Taxonomy" id="35708"/>
    <lineage>
        <taxon>Eukaryota</taxon>
        <taxon>Viridiplantae</taxon>
        <taxon>Streptophyta</taxon>
        <taxon>Embryophyta</taxon>
        <taxon>Tracheophyta</taxon>
        <taxon>Spermatophyta</taxon>
        <taxon>Magnoliopsida</taxon>
        <taxon>Liliopsida</taxon>
        <taxon>Poales</taxon>
        <taxon>Poaceae</taxon>
        <taxon>PACMAD clade</taxon>
        <taxon>Arundinoideae</taxon>
        <taxon>Arundineae</taxon>
        <taxon>Arundo</taxon>
    </lineage>
</organism>
<name>A0A0A9HH16_ARUDO</name>